<name>A0A5A5RN00_MICAE</name>
<protein>
    <submittedName>
        <fullName evidence="1">Uncharacterized protein</fullName>
    </submittedName>
</protein>
<evidence type="ECO:0000313" key="1">
    <source>
        <dbReference type="EMBL" id="GCA77983.1"/>
    </source>
</evidence>
<dbReference type="Proteomes" id="UP000324917">
    <property type="component" value="Unassembled WGS sequence"/>
</dbReference>
<accession>A0A5A5RN00</accession>
<proteinExistence type="predicted"/>
<comment type="caution">
    <text evidence="1">The sequence shown here is derived from an EMBL/GenBank/DDBJ whole genome shotgun (WGS) entry which is preliminary data.</text>
</comment>
<dbReference type="AlphaFoldDB" id="A0A5A5RN00"/>
<evidence type="ECO:0000313" key="2">
    <source>
        <dbReference type="Proteomes" id="UP000324917"/>
    </source>
</evidence>
<reference evidence="1 2" key="1">
    <citation type="submission" date="2018-09" db="EMBL/GenBank/DDBJ databases">
        <title>Evolutionary history of phycoerythrin pigmentation in the water bloom-forming cyanobacterium Microcystis aeruginosa.</title>
        <authorList>
            <person name="Tanabe Y."/>
            <person name="Tanabe Y."/>
            <person name="Yamaguchi H."/>
        </authorList>
    </citation>
    <scope>NUCLEOTIDE SEQUENCE [LARGE SCALE GENOMIC DNA]</scope>
    <source>
        <strain evidence="1 2">NIES-2520</strain>
    </source>
</reference>
<sequence length="46" mass="5384">METNQNERERQIERLINFINSNGDSREMKRALAVKLALQGYAYKAI</sequence>
<dbReference type="EMBL" id="BHVP01000271">
    <property type="protein sequence ID" value="GCA77983.1"/>
    <property type="molecule type" value="Genomic_DNA"/>
</dbReference>
<gene>
    <name evidence="1" type="ORF">MiTe_04846</name>
</gene>
<organism evidence="1 2">
    <name type="scientific">Microcystis aeruginosa NIES-2520</name>
    <dbReference type="NCBI Taxonomy" id="2303982"/>
    <lineage>
        <taxon>Bacteria</taxon>
        <taxon>Bacillati</taxon>
        <taxon>Cyanobacteriota</taxon>
        <taxon>Cyanophyceae</taxon>
        <taxon>Oscillatoriophycideae</taxon>
        <taxon>Chroococcales</taxon>
        <taxon>Microcystaceae</taxon>
        <taxon>Microcystis</taxon>
    </lineage>
</organism>